<evidence type="ECO:0000313" key="1">
    <source>
        <dbReference type="EMBL" id="CAB4131932.1"/>
    </source>
</evidence>
<reference evidence="1" key="1">
    <citation type="submission" date="2020-04" db="EMBL/GenBank/DDBJ databases">
        <authorList>
            <person name="Chiriac C."/>
            <person name="Salcher M."/>
            <person name="Ghai R."/>
            <person name="Kavagutti S V."/>
        </authorList>
    </citation>
    <scope>NUCLEOTIDE SEQUENCE</scope>
</reference>
<gene>
    <name evidence="1" type="ORF">UFOVP137_39</name>
</gene>
<sequence length="69" mass="7757">MKRDDIIRMARETGLLTEHNYREIINFGSMVAAAEREACADMVLTLTCMGNAKECFEVAATYIRARGQV</sequence>
<dbReference type="EMBL" id="LR796255">
    <property type="protein sequence ID" value="CAB4131932.1"/>
    <property type="molecule type" value="Genomic_DNA"/>
</dbReference>
<protein>
    <submittedName>
        <fullName evidence="1">Uncharacterized protein</fullName>
    </submittedName>
</protein>
<accession>A0A6J5LEA7</accession>
<proteinExistence type="predicted"/>
<organism evidence="1">
    <name type="scientific">uncultured Caudovirales phage</name>
    <dbReference type="NCBI Taxonomy" id="2100421"/>
    <lineage>
        <taxon>Viruses</taxon>
        <taxon>Duplodnaviria</taxon>
        <taxon>Heunggongvirae</taxon>
        <taxon>Uroviricota</taxon>
        <taxon>Caudoviricetes</taxon>
        <taxon>Peduoviridae</taxon>
        <taxon>Maltschvirus</taxon>
        <taxon>Maltschvirus maltsch</taxon>
    </lineage>
</organism>
<name>A0A6J5LEA7_9CAUD</name>